<gene>
    <name evidence="6" type="primary">LOC112275348</name>
    <name evidence="5" type="ORF">PHYPA_026941</name>
</gene>
<dbReference type="EnsemblPlants" id="Pp3c22_9580V3.2">
    <property type="protein sequence ID" value="Pp3c22_9580V3.2"/>
    <property type="gene ID" value="Pp3c22_9580"/>
</dbReference>
<dbReference type="InterPro" id="IPR028146">
    <property type="entry name" value="PRKCSH_N"/>
</dbReference>
<dbReference type="Proteomes" id="UP000006727">
    <property type="component" value="Chromosome 22"/>
</dbReference>
<accession>A0A2K1IMX5</accession>
<evidence type="ECO:0000256" key="2">
    <source>
        <dbReference type="SAM" id="Phobius"/>
    </source>
</evidence>
<dbReference type="Gramene" id="Pp3c22_9580V3.1">
    <property type="protein sequence ID" value="Pp3c22_9580V3.1"/>
    <property type="gene ID" value="Pp3c22_9580"/>
</dbReference>
<protein>
    <recommendedName>
        <fullName evidence="4">Glucosidase II beta subunit N-terminal domain-containing protein</fullName>
    </recommendedName>
</protein>
<evidence type="ECO:0000313" key="6">
    <source>
        <dbReference type="EnsemblPlants" id="Pp3c22_9580V3.1"/>
    </source>
</evidence>
<evidence type="ECO:0000256" key="3">
    <source>
        <dbReference type="SAM" id="SignalP"/>
    </source>
</evidence>
<keyword evidence="2" id="KW-0812">Transmembrane</keyword>
<sequence length="226" mass="25797">MNQRRLWCISPQLRRCLLSMLRLILLWALVDRALAGNKVRGIDPQDLSYFQEYDIWCKDGSKSFPRERLNDNFCDCPDGTDEPGTSACPNSKFYCRNVGSAPKLVFASRVNDGICDCCDGSDEYEKRVNCANACGGGIIELSGNLEVGSVQSTTLDSYDDFQVIPYRPRKEFEESFASKLKDMKVAMLMTQWLPLSFLLFLLLWMWARGPLRLQLRRKKVSRAPLV</sequence>
<evidence type="ECO:0000313" key="5">
    <source>
        <dbReference type="EMBL" id="PNR30625.1"/>
    </source>
</evidence>
<evidence type="ECO:0000313" key="7">
    <source>
        <dbReference type="Proteomes" id="UP000006727"/>
    </source>
</evidence>
<keyword evidence="2" id="KW-1133">Transmembrane helix</keyword>
<dbReference type="AlphaFoldDB" id="A0A2K1IMX5"/>
<dbReference type="STRING" id="3218.A0A2K1IMX5"/>
<dbReference type="PaxDb" id="3218-PP1S12_7V6.2"/>
<dbReference type="PANTHER" id="PTHR12630">
    <property type="entry name" value="N-LINKED OLIGOSACCHARIDE PROCESSING"/>
    <property type="match status" value="1"/>
</dbReference>
<dbReference type="InterPro" id="IPR036055">
    <property type="entry name" value="LDL_receptor-like_sf"/>
</dbReference>
<feature type="transmembrane region" description="Helical" evidence="2">
    <location>
        <begin position="185"/>
        <end position="207"/>
    </location>
</feature>
<dbReference type="Gramene" id="Pp3c22_9580V3.2">
    <property type="protein sequence ID" value="Pp3c22_9580V3.2"/>
    <property type="gene ID" value="Pp3c22_9580"/>
</dbReference>
<keyword evidence="3" id="KW-0732">Signal</keyword>
<dbReference type="RefSeq" id="XP_024361418.1">
    <property type="nucleotide sequence ID" value="XM_024505650.2"/>
</dbReference>
<evidence type="ECO:0000256" key="1">
    <source>
        <dbReference type="ARBA" id="ARBA00023157"/>
    </source>
</evidence>
<dbReference type="EnsemblPlants" id="Pp3c22_9580V3.1">
    <property type="protein sequence ID" value="Pp3c22_9580V3.1"/>
    <property type="gene ID" value="Pp3c22_9580"/>
</dbReference>
<reference evidence="5 7" key="2">
    <citation type="journal article" date="2018" name="Plant J.">
        <title>The Physcomitrella patens chromosome-scale assembly reveals moss genome structure and evolution.</title>
        <authorList>
            <person name="Lang D."/>
            <person name="Ullrich K.K."/>
            <person name="Murat F."/>
            <person name="Fuchs J."/>
            <person name="Jenkins J."/>
            <person name="Haas F.B."/>
            <person name="Piednoel M."/>
            <person name="Gundlach H."/>
            <person name="Van Bel M."/>
            <person name="Meyberg R."/>
            <person name="Vives C."/>
            <person name="Morata J."/>
            <person name="Symeonidi A."/>
            <person name="Hiss M."/>
            <person name="Muchero W."/>
            <person name="Kamisugi Y."/>
            <person name="Saleh O."/>
            <person name="Blanc G."/>
            <person name="Decker E.L."/>
            <person name="van Gessel N."/>
            <person name="Grimwood J."/>
            <person name="Hayes R.D."/>
            <person name="Graham S.W."/>
            <person name="Gunter L.E."/>
            <person name="McDaniel S.F."/>
            <person name="Hoernstein S.N.W."/>
            <person name="Larsson A."/>
            <person name="Li F.W."/>
            <person name="Perroud P.F."/>
            <person name="Phillips J."/>
            <person name="Ranjan P."/>
            <person name="Rokshar D.S."/>
            <person name="Rothfels C.J."/>
            <person name="Schneider L."/>
            <person name="Shu S."/>
            <person name="Stevenson D.W."/>
            <person name="Thummler F."/>
            <person name="Tillich M."/>
            <person name="Villarreal Aguilar J.C."/>
            <person name="Widiez T."/>
            <person name="Wong G.K."/>
            <person name="Wymore A."/>
            <person name="Zhang Y."/>
            <person name="Zimmer A.D."/>
            <person name="Quatrano R.S."/>
            <person name="Mayer K.F.X."/>
            <person name="Goodstein D."/>
            <person name="Casacuberta J.M."/>
            <person name="Vandepoele K."/>
            <person name="Reski R."/>
            <person name="Cuming A.C."/>
            <person name="Tuskan G.A."/>
            <person name="Maumus F."/>
            <person name="Salse J."/>
            <person name="Schmutz J."/>
            <person name="Rensing S.A."/>
        </authorList>
    </citation>
    <scope>NUCLEOTIDE SEQUENCE [LARGE SCALE GENOMIC DNA]</scope>
    <source>
        <strain evidence="6 7">cv. Gransden 2004</strain>
    </source>
</reference>
<evidence type="ECO:0000259" key="4">
    <source>
        <dbReference type="Pfam" id="PF12999"/>
    </source>
</evidence>
<name>A0A2K1IMX5_PHYPA</name>
<reference evidence="6" key="3">
    <citation type="submission" date="2020-12" db="UniProtKB">
        <authorList>
            <consortium name="EnsemblPlants"/>
        </authorList>
    </citation>
    <scope>IDENTIFICATION</scope>
</reference>
<feature type="signal peptide" evidence="3">
    <location>
        <begin position="1"/>
        <end position="35"/>
    </location>
</feature>
<reference evidence="5 7" key="1">
    <citation type="journal article" date="2008" name="Science">
        <title>The Physcomitrella genome reveals evolutionary insights into the conquest of land by plants.</title>
        <authorList>
            <person name="Rensing S."/>
            <person name="Lang D."/>
            <person name="Zimmer A."/>
            <person name="Terry A."/>
            <person name="Salamov A."/>
            <person name="Shapiro H."/>
            <person name="Nishiyama T."/>
            <person name="Perroud P.-F."/>
            <person name="Lindquist E."/>
            <person name="Kamisugi Y."/>
            <person name="Tanahashi T."/>
            <person name="Sakakibara K."/>
            <person name="Fujita T."/>
            <person name="Oishi K."/>
            <person name="Shin-I T."/>
            <person name="Kuroki Y."/>
            <person name="Toyoda A."/>
            <person name="Suzuki Y."/>
            <person name="Hashimoto A."/>
            <person name="Yamaguchi K."/>
            <person name="Sugano A."/>
            <person name="Kohara Y."/>
            <person name="Fujiyama A."/>
            <person name="Anterola A."/>
            <person name="Aoki S."/>
            <person name="Ashton N."/>
            <person name="Barbazuk W.B."/>
            <person name="Barker E."/>
            <person name="Bennetzen J."/>
            <person name="Bezanilla M."/>
            <person name="Blankenship R."/>
            <person name="Cho S.H."/>
            <person name="Dutcher S."/>
            <person name="Estelle M."/>
            <person name="Fawcett J.A."/>
            <person name="Gundlach H."/>
            <person name="Hanada K."/>
            <person name="Heyl A."/>
            <person name="Hicks K.A."/>
            <person name="Hugh J."/>
            <person name="Lohr M."/>
            <person name="Mayer K."/>
            <person name="Melkozernov A."/>
            <person name="Murata T."/>
            <person name="Nelson D."/>
            <person name="Pils B."/>
            <person name="Prigge M."/>
            <person name="Reiss B."/>
            <person name="Renner T."/>
            <person name="Rombauts S."/>
            <person name="Rushton P."/>
            <person name="Sanderfoot A."/>
            <person name="Schween G."/>
            <person name="Shiu S.-H."/>
            <person name="Stueber K."/>
            <person name="Theodoulou F.L."/>
            <person name="Tu H."/>
            <person name="Van de Peer Y."/>
            <person name="Verrier P.J."/>
            <person name="Waters E."/>
            <person name="Wood A."/>
            <person name="Yang L."/>
            <person name="Cove D."/>
            <person name="Cuming A."/>
            <person name="Hasebe M."/>
            <person name="Lucas S."/>
            <person name="Mishler D.B."/>
            <person name="Reski R."/>
            <person name="Grigoriev I."/>
            <person name="Quatrano R.S."/>
            <person name="Boore J.L."/>
        </authorList>
    </citation>
    <scope>NUCLEOTIDE SEQUENCE [LARGE SCALE GENOMIC DNA]</scope>
    <source>
        <strain evidence="6 7">cv. Gransden 2004</strain>
    </source>
</reference>
<keyword evidence="2" id="KW-0472">Membrane</keyword>
<dbReference type="InterPro" id="IPR039794">
    <property type="entry name" value="Gtb1-like"/>
</dbReference>
<dbReference type="PANTHER" id="PTHR12630:SF17">
    <property type="entry name" value="EXPRESSED PROTEIN"/>
    <property type="match status" value="1"/>
</dbReference>
<dbReference type="Gene3D" id="4.10.400.10">
    <property type="entry name" value="Low-density Lipoprotein Receptor"/>
    <property type="match status" value="1"/>
</dbReference>
<keyword evidence="1" id="KW-1015">Disulfide bond</keyword>
<organism evidence="5">
    <name type="scientific">Physcomitrium patens</name>
    <name type="common">Spreading-leaved earth moss</name>
    <name type="synonym">Physcomitrella patens</name>
    <dbReference type="NCBI Taxonomy" id="3218"/>
    <lineage>
        <taxon>Eukaryota</taxon>
        <taxon>Viridiplantae</taxon>
        <taxon>Streptophyta</taxon>
        <taxon>Embryophyta</taxon>
        <taxon>Bryophyta</taxon>
        <taxon>Bryophytina</taxon>
        <taxon>Bryopsida</taxon>
        <taxon>Funariidae</taxon>
        <taxon>Funariales</taxon>
        <taxon>Funariaceae</taxon>
        <taxon>Physcomitrium</taxon>
    </lineage>
</organism>
<dbReference type="GeneID" id="112275348"/>
<dbReference type="EMBL" id="ABEU02000022">
    <property type="protein sequence ID" value="PNR30625.1"/>
    <property type="molecule type" value="Genomic_DNA"/>
</dbReference>
<proteinExistence type="predicted"/>
<keyword evidence="7" id="KW-1185">Reference proteome</keyword>
<feature type="domain" description="Glucosidase II beta subunit N-terminal" evidence="4">
    <location>
        <begin position="33"/>
        <end position="136"/>
    </location>
</feature>
<dbReference type="Pfam" id="PF12999">
    <property type="entry name" value="PRKCSH-like"/>
    <property type="match status" value="1"/>
</dbReference>
<feature type="chain" id="PRO_5043157980" description="Glucosidase II beta subunit N-terminal domain-containing protein" evidence="3">
    <location>
        <begin position="36"/>
        <end position="226"/>
    </location>
</feature>